<dbReference type="Gene3D" id="3.40.50.300">
    <property type="entry name" value="P-loop containing nucleotide triphosphate hydrolases"/>
    <property type="match status" value="1"/>
</dbReference>
<keyword evidence="3" id="KW-0479">Metal-binding</keyword>
<dbReference type="EC" id="3.5.4.12" evidence="7"/>
<keyword evidence="4" id="KW-0545">Nucleotide biosynthesis</keyword>
<reference evidence="11" key="1">
    <citation type="submission" date="2022-07" db="EMBL/GenBank/DDBJ databases">
        <title>Phylogenomic reconstructions and comparative analyses of Kickxellomycotina fungi.</title>
        <authorList>
            <person name="Reynolds N.K."/>
            <person name="Stajich J.E."/>
            <person name="Barry K."/>
            <person name="Grigoriev I.V."/>
            <person name="Crous P."/>
            <person name="Smith M.E."/>
        </authorList>
    </citation>
    <scope>NUCLEOTIDE SEQUENCE</scope>
    <source>
        <strain evidence="11">RSA 567</strain>
    </source>
</reference>
<evidence type="ECO:0000256" key="2">
    <source>
        <dbReference type="ARBA" id="ARBA00006576"/>
    </source>
</evidence>
<evidence type="ECO:0000256" key="1">
    <source>
        <dbReference type="ARBA" id="ARBA00001947"/>
    </source>
</evidence>
<dbReference type="GO" id="GO:0005737">
    <property type="term" value="C:cytoplasm"/>
    <property type="evidence" value="ECO:0007669"/>
    <property type="project" value="TreeGrafter"/>
</dbReference>
<dbReference type="InterPro" id="IPR016193">
    <property type="entry name" value="Cytidine_deaminase-like"/>
</dbReference>
<protein>
    <recommendedName>
        <fullName evidence="9">Deoxycytidylate deaminase</fullName>
        <ecNumber evidence="7">3.5.4.12</ecNumber>
    </recommendedName>
    <alternativeName>
        <fullName evidence="8">dCMP deaminase</fullName>
    </alternativeName>
</protein>
<dbReference type="PROSITE" id="PS00903">
    <property type="entry name" value="CYT_DCMP_DEAMINASES_1"/>
    <property type="match status" value="1"/>
</dbReference>
<dbReference type="Pfam" id="PF00383">
    <property type="entry name" value="dCMP_cyt_deam_1"/>
    <property type="match status" value="1"/>
</dbReference>
<dbReference type="Gene3D" id="3.40.140.10">
    <property type="entry name" value="Cytidine Deaminase, domain 2"/>
    <property type="match status" value="1"/>
</dbReference>
<evidence type="ECO:0000313" key="11">
    <source>
        <dbReference type="EMBL" id="KAJ1971758.1"/>
    </source>
</evidence>
<dbReference type="GO" id="GO:0008270">
    <property type="term" value="F:zinc ion binding"/>
    <property type="evidence" value="ECO:0007669"/>
    <property type="project" value="InterPro"/>
</dbReference>
<dbReference type="CDD" id="cd01286">
    <property type="entry name" value="deoxycytidylate_deaminase"/>
    <property type="match status" value="1"/>
</dbReference>
<evidence type="ECO:0000256" key="4">
    <source>
        <dbReference type="ARBA" id="ARBA00022727"/>
    </source>
</evidence>
<evidence type="ECO:0000256" key="5">
    <source>
        <dbReference type="ARBA" id="ARBA00022801"/>
    </source>
</evidence>
<dbReference type="EMBL" id="JANBQB010001259">
    <property type="protein sequence ID" value="KAJ1971758.1"/>
    <property type="molecule type" value="Genomic_DNA"/>
</dbReference>
<dbReference type="InterPro" id="IPR015517">
    <property type="entry name" value="dCMP_deaminase-rel"/>
</dbReference>
<keyword evidence="6" id="KW-0862">Zinc</keyword>
<accession>A0A9W8AXU0</accession>
<keyword evidence="5 11" id="KW-0378">Hydrolase</keyword>
<dbReference type="InterPro" id="IPR016192">
    <property type="entry name" value="APOBEC/CMP_deaminase_Zn-bd"/>
</dbReference>
<dbReference type="GO" id="GO:0004132">
    <property type="term" value="F:dCMP deaminase activity"/>
    <property type="evidence" value="ECO:0007669"/>
    <property type="project" value="UniProtKB-EC"/>
</dbReference>
<evidence type="ECO:0000256" key="6">
    <source>
        <dbReference type="ARBA" id="ARBA00022833"/>
    </source>
</evidence>
<dbReference type="InterPro" id="IPR002125">
    <property type="entry name" value="CMP_dCMP_dom"/>
</dbReference>
<evidence type="ECO:0000256" key="3">
    <source>
        <dbReference type="ARBA" id="ARBA00022723"/>
    </source>
</evidence>
<evidence type="ECO:0000313" key="12">
    <source>
        <dbReference type="Proteomes" id="UP001151582"/>
    </source>
</evidence>
<dbReference type="InterPro" id="IPR027417">
    <property type="entry name" value="P-loop_NTPase"/>
</dbReference>
<evidence type="ECO:0000256" key="9">
    <source>
        <dbReference type="ARBA" id="ARBA00071582"/>
    </source>
</evidence>
<evidence type="ECO:0000256" key="8">
    <source>
        <dbReference type="ARBA" id="ARBA00041763"/>
    </source>
</evidence>
<organism evidence="11 12">
    <name type="scientific">Dimargaris verticillata</name>
    <dbReference type="NCBI Taxonomy" id="2761393"/>
    <lineage>
        <taxon>Eukaryota</taxon>
        <taxon>Fungi</taxon>
        <taxon>Fungi incertae sedis</taxon>
        <taxon>Zoopagomycota</taxon>
        <taxon>Kickxellomycotina</taxon>
        <taxon>Dimargaritomycetes</taxon>
        <taxon>Dimargaritales</taxon>
        <taxon>Dimargaritaceae</taxon>
        <taxon>Dimargaris</taxon>
    </lineage>
</organism>
<dbReference type="AlphaFoldDB" id="A0A9W8AXU0"/>
<dbReference type="PANTHER" id="PTHR11086">
    <property type="entry name" value="DEOXYCYTIDYLATE DEAMINASE-RELATED"/>
    <property type="match status" value="1"/>
</dbReference>
<feature type="domain" description="CMP/dCMP-type deaminase" evidence="10">
    <location>
        <begin position="136"/>
        <end position="276"/>
    </location>
</feature>
<dbReference type="Proteomes" id="UP001151582">
    <property type="component" value="Unassembled WGS sequence"/>
</dbReference>
<gene>
    <name evidence="11" type="primary">DCD1</name>
    <name evidence="11" type="ORF">H4R34_005633</name>
</gene>
<proteinExistence type="inferred from homology"/>
<comment type="caution">
    <text evidence="11">The sequence shown here is derived from an EMBL/GenBank/DDBJ whole genome shotgun (WGS) entry which is preliminary data.</text>
</comment>
<sequence>MSEFVTANWKGNFVTCDVICPDDLKLLRKRPFVLLVAVDAPITVRFQRLKQRLLASGASPVPSLEDFLLHHDQERYHAGVNLAETEVQTVESYSVPLYKRMATADVYVVNSYVTIEAYYAYLDKVHLTNPERLRPAWDTYFMLLSELASHRSNCMKRRVGCILTKDNRVIATGYNGTPRGISNCADGGCPRCNSGAHCGEGLDFCLCLHAEENALLEAGRVRVEGVGRTILYCNTCPCLGCAKKIAQVGVQEVVYSQAYGMDKLTAALFQEAGVLLRQHTPPTLKLDIQGDVNIFM</sequence>
<comment type="similarity">
    <text evidence="2">Belongs to the cytidine and deoxycytidylate deaminase family.</text>
</comment>
<dbReference type="FunFam" id="3.40.140.10:FF:000035">
    <property type="entry name" value="dCMP deaminase"/>
    <property type="match status" value="1"/>
</dbReference>
<dbReference type="PROSITE" id="PS51747">
    <property type="entry name" value="CYT_DCMP_DEAMINASES_2"/>
    <property type="match status" value="1"/>
</dbReference>
<dbReference type="InterPro" id="IPR035105">
    <property type="entry name" value="Deoxycytidylate_deaminase_dom"/>
</dbReference>
<evidence type="ECO:0000256" key="7">
    <source>
        <dbReference type="ARBA" id="ARBA00038938"/>
    </source>
</evidence>
<keyword evidence="12" id="KW-1185">Reference proteome</keyword>
<dbReference type="OrthoDB" id="10063137at2759"/>
<comment type="cofactor">
    <cofactor evidence="1">
        <name>Zn(2+)</name>
        <dbReference type="ChEBI" id="CHEBI:29105"/>
    </cofactor>
</comment>
<dbReference type="SUPFAM" id="SSF53927">
    <property type="entry name" value="Cytidine deaminase-like"/>
    <property type="match status" value="1"/>
</dbReference>
<name>A0A9W8AXU0_9FUNG</name>
<dbReference type="GO" id="GO:0009165">
    <property type="term" value="P:nucleotide biosynthetic process"/>
    <property type="evidence" value="ECO:0007669"/>
    <property type="project" value="UniProtKB-KW"/>
</dbReference>
<dbReference type="PANTHER" id="PTHR11086:SF18">
    <property type="entry name" value="DEOXYCYTIDYLATE DEAMINASE"/>
    <property type="match status" value="1"/>
</dbReference>
<evidence type="ECO:0000259" key="10">
    <source>
        <dbReference type="PROSITE" id="PS51747"/>
    </source>
</evidence>